<protein>
    <submittedName>
        <fullName evidence="2">Uncharacterized protein</fullName>
    </submittedName>
</protein>
<organism evidence="2 3">
    <name type="scientific">Lentzea tibetensis</name>
    <dbReference type="NCBI Taxonomy" id="2591470"/>
    <lineage>
        <taxon>Bacteria</taxon>
        <taxon>Bacillati</taxon>
        <taxon>Actinomycetota</taxon>
        <taxon>Actinomycetes</taxon>
        <taxon>Pseudonocardiales</taxon>
        <taxon>Pseudonocardiaceae</taxon>
        <taxon>Lentzea</taxon>
    </lineage>
</organism>
<evidence type="ECO:0000313" key="2">
    <source>
        <dbReference type="EMBL" id="TWP43820.1"/>
    </source>
</evidence>
<proteinExistence type="predicted"/>
<evidence type="ECO:0000256" key="1">
    <source>
        <dbReference type="SAM" id="MobiDB-lite"/>
    </source>
</evidence>
<dbReference type="AlphaFoldDB" id="A0A563EEZ6"/>
<keyword evidence="3" id="KW-1185">Reference proteome</keyword>
<reference evidence="2 3" key="1">
    <citation type="submission" date="2019-07" db="EMBL/GenBank/DDBJ databases">
        <title>Lentzea xizangensis sp. nov., isolated from Qinghai-Tibetan Plateau Soils.</title>
        <authorList>
            <person name="Huang J."/>
        </authorList>
    </citation>
    <scope>NUCLEOTIDE SEQUENCE [LARGE SCALE GENOMIC DNA]</scope>
    <source>
        <strain evidence="2 3">FXJ1.1311</strain>
    </source>
</reference>
<dbReference type="Proteomes" id="UP000316639">
    <property type="component" value="Unassembled WGS sequence"/>
</dbReference>
<gene>
    <name evidence="2" type="ORF">FKR81_42030</name>
</gene>
<sequence>METGGQWTPAFGEDVQRKLSPMDCAAEGAASEHRPERAIPPVDRPKSDECQHERPDGSGEERAQIAPANWARVIAG</sequence>
<dbReference type="EMBL" id="VOBR01000058">
    <property type="protein sequence ID" value="TWP43820.1"/>
    <property type="molecule type" value="Genomic_DNA"/>
</dbReference>
<feature type="region of interest" description="Disordered" evidence="1">
    <location>
        <begin position="1"/>
        <end position="76"/>
    </location>
</feature>
<feature type="compositionally biased region" description="Basic and acidic residues" evidence="1">
    <location>
        <begin position="30"/>
        <end position="63"/>
    </location>
</feature>
<name>A0A563EEZ6_9PSEU</name>
<evidence type="ECO:0000313" key="3">
    <source>
        <dbReference type="Proteomes" id="UP000316639"/>
    </source>
</evidence>
<comment type="caution">
    <text evidence="2">The sequence shown here is derived from an EMBL/GenBank/DDBJ whole genome shotgun (WGS) entry which is preliminary data.</text>
</comment>
<dbReference type="RefSeq" id="WP_146361038.1">
    <property type="nucleotide sequence ID" value="NZ_VOBR01000058.1"/>
</dbReference>
<accession>A0A563EEZ6</accession>